<dbReference type="EMBL" id="JAHLJV010000003">
    <property type="protein sequence ID" value="KAK1598961.1"/>
    <property type="molecule type" value="Genomic_DNA"/>
</dbReference>
<dbReference type="AlphaFoldDB" id="A0AAD8QBJ7"/>
<feature type="signal peptide" evidence="1">
    <location>
        <begin position="1"/>
        <end position="22"/>
    </location>
</feature>
<dbReference type="RefSeq" id="XP_060419623.1">
    <property type="nucleotide sequence ID" value="XM_060564675.1"/>
</dbReference>
<comment type="caution">
    <text evidence="2">The sequence shown here is derived from an EMBL/GenBank/DDBJ whole genome shotgun (WGS) entry which is preliminary data.</text>
</comment>
<accession>A0AAD8QBJ7</accession>
<organism evidence="2 3">
    <name type="scientific">Colletotrichum navitas</name>
    <dbReference type="NCBI Taxonomy" id="681940"/>
    <lineage>
        <taxon>Eukaryota</taxon>
        <taxon>Fungi</taxon>
        <taxon>Dikarya</taxon>
        <taxon>Ascomycota</taxon>
        <taxon>Pezizomycotina</taxon>
        <taxon>Sordariomycetes</taxon>
        <taxon>Hypocreomycetidae</taxon>
        <taxon>Glomerellales</taxon>
        <taxon>Glomerellaceae</taxon>
        <taxon>Colletotrichum</taxon>
        <taxon>Colletotrichum graminicola species complex</taxon>
    </lineage>
</organism>
<proteinExistence type="predicted"/>
<name>A0AAD8QBJ7_9PEZI</name>
<evidence type="ECO:0000256" key="1">
    <source>
        <dbReference type="SAM" id="SignalP"/>
    </source>
</evidence>
<gene>
    <name evidence="2" type="ORF">LY79DRAFT_686938</name>
</gene>
<keyword evidence="1" id="KW-0732">Signal</keyword>
<feature type="chain" id="PRO_5041901572" evidence="1">
    <location>
        <begin position="23"/>
        <end position="141"/>
    </location>
</feature>
<sequence length="141" mass="15048">MRLFQYISAGFAVLAALAVALAAVSSSQIGVVNGLDSRQDKCGTNGVVDGQCGEAFEQKDCTGSLVKLIKPDVLKEMLTSFSLTQCSQACNKVTDRSVTSLRVSGDGNVASTVTCYMYSDENCNAEYNRLVEYPVATENHS</sequence>
<protein>
    <submittedName>
        <fullName evidence="2">Uncharacterized protein</fullName>
    </submittedName>
</protein>
<keyword evidence="3" id="KW-1185">Reference proteome</keyword>
<reference evidence="2" key="1">
    <citation type="submission" date="2021-06" db="EMBL/GenBank/DDBJ databases">
        <title>Comparative genomics, transcriptomics and evolutionary studies reveal genomic signatures of adaptation to plant cell wall in hemibiotrophic fungi.</title>
        <authorList>
            <consortium name="DOE Joint Genome Institute"/>
            <person name="Baroncelli R."/>
            <person name="Diaz J.F."/>
            <person name="Benocci T."/>
            <person name="Peng M."/>
            <person name="Battaglia E."/>
            <person name="Haridas S."/>
            <person name="Andreopoulos W."/>
            <person name="Labutti K."/>
            <person name="Pangilinan J."/>
            <person name="Floch G.L."/>
            <person name="Makela M.R."/>
            <person name="Henrissat B."/>
            <person name="Grigoriev I.V."/>
            <person name="Crouch J.A."/>
            <person name="De Vries R.P."/>
            <person name="Sukno S.A."/>
            <person name="Thon M.R."/>
        </authorList>
    </citation>
    <scope>NUCLEOTIDE SEQUENCE</scope>
    <source>
        <strain evidence="2">CBS 125086</strain>
    </source>
</reference>
<evidence type="ECO:0000313" key="3">
    <source>
        <dbReference type="Proteomes" id="UP001230504"/>
    </source>
</evidence>
<dbReference type="GeneID" id="85448915"/>
<evidence type="ECO:0000313" key="2">
    <source>
        <dbReference type="EMBL" id="KAK1598961.1"/>
    </source>
</evidence>
<dbReference type="Proteomes" id="UP001230504">
    <property type="component" value="Unassembled WGS sequence"/>
</dbReference>